<sequence length="269" mass="29281">MGLNQIIRFILSHPMNRGRPVASLARFAAWQVRSRLQDEVIVDWISGAKLAVRRGMSGATGNIYCGLHEYVDMRFVLDILQPEDLFVDVGANIGSYTILAAKVCNARVIAVEPDPGTSRALRRNIAINGIAGSVHVVEAALGASGGRVSFTVGLDTVNRVAQTGDLNTREVALRTLDEVLDGEVPRIIKIDVEGFEAEVLKGASATLHDDRLKAIITETLDQDVEALLTRAGFERAFYDPETRIVGHVPVVRSANALMVRPSLYNAPRQ</sequence>
<dbReference type="GO" id="GO:0008168">
    <property type="term" value="F:methyltransferase activity"/>
    <property type="evidence" value="ECO:0007669"/>
    <property type="project" value="UniProtKB-KW"/>
</dbReference>
<dbReference type="KEGG" id="salo:EF888_06165"/>
<evidence type="ECO:0000313" key="2">
    <source>
        <dbReference type="EMBL" id="PWK53125.1"/>
    </source>
</evidence>
<dbReference type="GO" id="GO:0032259">
    <property type="term" value="P:methylation"/>
    <property type="evidence" value="ECO:0007669"/>
    <property type="project" value="UniProtKB-KW"/>
</dbReference>
<keyword evidence="2" id="KW-0489">Methyltransferase</keyword>
<dbReference type="PANTHER" id="PTHR34203:SF15">
    <property type="entry name" value="SLL1173 PROTEIN"/>
    <property type="match status" value="1"/>
</dbReference>
<organism evidence="2 3">
    <name type="scientific">Silicimonas algicola</name>
    <dbReference type="NCBI Taxonomy" id="1826607"/>
    <lineage>
        <taxon>Bacteria</taxon>
        <taxon>Pseudomonadati</taxon>
        <taxon>Pseudomonadota</taxon>
        <taxon>Alphaproteobacteria</taxon>
        <taxon>Rhodobacterales</taxon>
        <taxon>Paracoccaceae</taxon>
    </lineage>
</organism>
<dbReference type="Proteomes" id="UP000245390">
    <property type="component" value="Unassembled WGS sequence"/>
</dbReference>
<dbReference type="SUPFAM" id="SSF53335">
    <property type="entry name" value="S-adenosyl-L-methionine-dependent methyltransferases"/>
    <property type="match status" value="1"/>
</dbReference>
<dbReference type="InterPro" id="IPR029063">
    <property type="entry name" value="SAM-dependent_MTases_sf"/>
</dbReference>
<proteinExistence type="predicted"/>
<protein>
    <submittedName>
        <fullName evidence="2">FkbM family methyltransferase</fullName>
    </submittedName>
</protein>
<dbReference type="Pfam" id="PF05050">
    <property type="entry name" value="Methyltransf_21"/>
    <property type="match status" value="1"/>
</dbReference>
<dbReference type="Gene3D" id="3.40.50.150">
    <property type="entry name" value="Vaccinia Virus protein VP39"/>
    <property type="match status" value="1"/>
</dbReference>
<feature type="domain" description="Methyltransferase FkbM" evidence="1">
    <location>
        <begin position="88"/>
        <end position="234"/>
    </location>
</feature>
<keyword evidence="3" id="KW-1185">Reference proteome</keyword>
<evidence type="ECO:0000259" key="1">
    <source>
        <dbReference type="Pfam" id="PF05050"/>
    </source>
</evidence>
<dbReference type="InterPro" id="IPR052514">
    <property type="entry name" value="SAM-dependent_MTase"/>
</dbReference>
<dbReference type="EMBL" id="QGGV01000014">
    <property type="protein sequence ID" value="PWK53125.1"/>
    <property type="molecule type" value="Genomic_DNA"/>
</dbReference>
<gene>
    <name evidence="2" type="ORF">C8D95_11427</name>
</gene>
<evidence type="ECO:0000313" key="3">
    <source>
        <dbReference type="Proteomes" id="UP000245390"/>
    </source>
</evidence>
<dbReference type="PANTHER" id="PTHR34203">
    <property type="entry name" value="METHYLTRANSFERASE, FKBM FAMILY PROTEIN"/>
    <property type="match status" value="1"/>
</dbReference>
<dbReference type="NCBIfam" id="TIGR01444">
    <property type="entry name" value="fkbM_fam"/>
    <property type="match status" value="1"/>
</dbReference>
<keyword evidence="2" id="KW-0808">Transferase</keyword>
<dbReference type="InterPro" id="IPR006342">
    <property type="entry name" value="FkbM_mtfrase"/>
</dbReference>
<dbReference type="AlphaFoldDB" id="A0A316FYC8"/>
<dbReference type="RefSeq" id="WP_126918515.1">
    <property type="nucleotide sequence ID" value="NZ_CP034588.1"/>
</dbReference>
<reference evidence="2 3" key="1">
    <citation type="submission" date="2018-05" db="EMBL/GenBank/DDBJ databases">
        <title>Genomic Encyclopedia of Type Strains, Phase IV (KMG-IV): sequencing the most valuable type-strain genomes for metagenomic binning, comparative biology and taxonomic classification.</title>
        <authorList>
            <person name="Goeker M."/>
        </authorList>
    </citation>
    <scope>NUCLEOTIDE SEQUENCE [LARGE SCALE GENOMIC DNA]</scope>
    <source>
        <strain evidence="2 3">DSM 103371</strain>
    </source>
</reference>
<name>A0A316FYC8_9RHOB</name>
<accession>A0A316FYC8</accession>
<dbReference type="OrthoDB" id="292760at2"/>
<comment type="caution">
    <text evidence="2">The sequence shown here is derived from an EMBL/GenBank/DDBJ whole genome shotgun (WGS) entry which is preliminary data.</text>
</comment>